<dbReference type="PIRSF" id="PIRSF001221">
    <property type="entry name" value="Amidase_fungi"/>
    <property type="match status" value="1"/>
</dbReference>
<dbReference type="Proteomes" id="UP000183894">
    <property type="component" value="Unassembled WGS sequence"/>
</dbReference>
<dbReference type="InterPro" id="IPR000120">
    <property type="entry name" value="Amidase"/>
</dbReference>
<dbReference type="Pfam" id="PF01425">
    <property type="entry name" value="Amidase"/>
    <property type="match status" value="1"/>
</dbReference>
<dbReference type="SUPFAM" id="SSF75304">
    <property type="entry name" value="Amidase signature (AS) enzymes"/>
    <property type="match status" value="1"/>
</dbReference>
<dbReference type="GO" id="GO:0016740">
    <property type="term" value="F:transferase activity"/>
    <property type="evidence" value="ECO:0007669"/>
    <property type="project" value="UniProtKB-KW"/>
</dbReference>
<dbReference type="Gene3D" id="3.90.1300.10">
    <property type="entry name" value="Amidase signature (AS) domain"/>
    <property type="match status" value="1"/>
</dbReference>
<dbReference type="PANTHER" id="PTHR11895">
    <property type="entry name" value="TRANSAMIDASE"/>
    <property type="match status" value="1"/>
</dbReference>
<evidence type="ECO:0000313" key="4">
    <source>
        <dbReference type="Proteomes" id="UP000183894"/>
    </source>
</evidence>
<evidence type="ECO:0000256" key="1">
    <source>
        <dbReference type="SAM" id="MobiDB-lite"/>
    </source>
</evidence>
<organism evidence="3 4">
    <name type="scientific">Haloferax larsenii</name>
    <dbReference type="NCBI Taxonomy" id="302484"/>
    <lineage>
        <taxon>Archaea</taxon>
        <taxon>Methanobacteriati</taxon>
        <taxon>Methanobacteriota</taxon>
        <taxon>Stenosarchaea group</taxon>
        <taxon>Halobacteria</taxon>
        <taxon>Halobacteriales</taxon>
        <taxon>Haloferacaceae</taxon>
        <taxon>Haloferax</taxon>
    </lineage>
</organism>
<gene>
    <name evidence="3" type="ORF">SAMN04488691_10462</name>
</gene>
<evidence type="ECO:0000259" key="2">
    <source>
        <dbReference type="Pfam" id="PF01425"/>
    </source>
</evidence>
<dbReference type="RefSeq" id="WP_074794035.1">
    <property type="nucleotide sequence ID" value="NZ_FOAD01000004.1"/>
</dbReference>
<dbReference type="EMBL" id="FOAD01000004">
    <property type="protein sequence ID" value="SEL33867.1"/>
    <property type="molecule type" value="Genomic_DNA"/>
</dbReference>
<evidence type="ECO:0000313" key="3">
    <source>
        <dbReference type="EMBL" id="SEL33867.1"/>
    </source>
</evidence>
<feature type="region of interest" description="Disordered" evidence="1">
    <location>
        <begin position="123"/>
        <end position="160"/>
    </location>
</feature>
<dbReference type="PANTHER" id="PTHR11895:SF7">
    <property type="entry name" value="GLUTAMYL-TRNA(GLN) AMIDOTRANSFERASE SUBUNIT A, MITOCHONDRIAL"/>
    <property type="match status" value="1"/>
</dbReference>
<protein>
    <submittedName>
        <fullName evidence="3">Aspartyl-tRNA(Asn)/glutamyl-tRNA(Gln) amidotransferase subunit A</fullName>
    </submittedName>
</protein>
<dbReference type="InterPro" id="IPR020556">
    <property type="entry name" value="Amidase_CS"/>
</dbReference>
<dbReference type="PROSITE" id="PS00571">
    <property type="entry name" value="AMIDASES"/>
    <property type="match status" value="1"/>
</dbReference>
<sequence>MNVASASATEIAAKVRRGALSPRTVVERVLERIDRRNDELNAYVEVADDYARTRAAEIERAIERGESVGPLAGVPVALKESAASKEGLRRTMGSVAFSESVSESDSAFVTRLEDAGAIVVGTTNTPELDHKGTTDNPPRGPTRNPFDRARNAGGSSGGSAAAVAAGLTPVAHGKDAGGSLRIPAAWSGVYALKPTFRRVPDLTRPDGFADDLGIRSSHGPITRTVRDAALVLDIMEGHHPRDPSSLPDHDGRFRDAIGRSLDGIDIAYTPDFGTFPVESTVRETVDEAVETFSNAGATVDHVDIELGYSHTELTDTWLNLVGANLAAMNDWLAEHEGVDLLRDHREDLTDSLVDLLESGAGTSATEYLHQHVIRTAVHDALEDVFEDYDLLVSPTVSHPPVKNATEGSTLGPDEVDGEPVDPRIGWCPTFLLNFTGHPAASVPAGTVADGLPVGMQIAAPRFEDELVITASDAFERLQPWSDWYSRT</sequence>
<accession>A0A1H7PFN9</accession>
<feature type="region of interest" description="Disordered" evidence="1">
    <location>
        <begin position="396"/>
        <end position="416"/>
    </location>
</feature>
<dbReference type="InterPro" id="IPR023631">
    <property type="entry name" value="Amidase_dom"/>
</dbReference>
<proteinExistence type="predicted"/>
<name>A0A1H7PFN9_HALLR</name>
<reference evidence="3 4" key="1">
    <citation type="submission" date="2016-10" db="EMBL/GenBank/DDBJ databases">
        <authorList>
            <person name="de Groot N.N."/>
        </authorList>
    </citation>
    <scope>NUCLEOTIDE SEQUENCE [LARGE SCALE GENOMIC DNA]</scope>
    <source>
        <strain evidence="3 4">CDM_5</strain>
    </source>
</reference>
<keyword evidence="3" id="KW-0808">Transferase</keyword>
<dbReference type="AlphaFoldDB" id="A0A1H7PFN9"/>
<feature type="domain" description="Amidase" evidence="2">
    <location>
        <begin position="25"/>
        <end position="467"/>
    </location>
</feature>
<dbReference type="InterPro" id="IPR036928">
    <property type="entry name" value="AS_sf"/>
</dbReference>